<dbReference type="GO" id="GO:0009279">
    <property type="term" value="C:cell outer membrane"/>
    <property type="evidence" value="ECO:0007669"/>
    <property type="project" value="UniProtKB-SubCell"/>
</dbReference>
<keyword evidence="6" id="KW-0472">Membrane</keyword>
<comment type="similarity">
    <text evidence="2">Belongs to the outer membrane factor (OMF) (TC 1.B.17) family.</text>
</comment>
<protein>
    <submittedName>
        <fullName evidence="10">Outer membrane efflux protein</fullName>
    </submittedName>
</protein>
<keyword evidence="11" id="KW-1185">Reference proteome</keyword>
<evidence type="ECO:0000256" key="1">
    <source>
        <dbReference type="ARBA" id="ARBA00004442"/>
    </source>
</evidence>
<feature type="coiled-coil region" evidence="8">
    <location>
        <begin position="381"/>
        <end position="415"/>
    </location>
</feature>
<dbReference type="Pfam" id="PF02321">
    <property type="entry name" value="OEP"/>
    <property type="match status" value="2"/>
</dbReference>
<gene>
    <name evidence="10" type="ORF">PLESHI_05317</name>
</gene>
<accession>R8AT39</accession>
<dbReference type="GO" id="GO:0015288">
    <property type="term" value="F:porin activity"/>
    <property type="evidence" value="ECO:0007669"/>
    <property type="project" value="TreeGrafter"/>
</dbReference>
<evidence type="ECO:0000256" key="4">
    <source>
        <dbReference type="ARBA" id="ARBA00022452"/>
    </source>
</evidence>
<evidence type="ECO:0000256" key="2">
    <source>
        <dbReference type="ARBA" id="ARBA00007613"/>
    </source>
</evidence>
<dbReference type="InterPro" id="IPR051906">
    <property type="entry name" value="TolC-like"/>
</dbReference>
<dbReference type="PATRIC" id="fig|1315976.3.peg.1043"/>
<keyword evidence="7" id="KW-0998">Cell outer membrane</keyword>
<evidence type="ECO:0000256" key="9">
    <source>
        <dbReference type="SAM" id="SignalP"/>
    </source>
</evidence>
<keyword evidence="3" id="KW-0813">Transport</keyword>
<organism evidence="10 11">
    <name type="scientific">Plesiomonas shigelloides 302-73</name>
    <dbReference type="NCBI Taxonomy" id="1315976"/>
    <lineage>
        <taxon>Bacteria</taxon>
        <taxon>Pseudomonadati</taxon>
        <taxon>Pseudomonadota</taxon>
        <taxon>Gammaproteobacteria</taxon>
        <taxon>Enterobacterales</taxon>
        <taxon>Enterobacteriaceae</taxon>
        <taxon>Plesiomonas</taxon>
    </lineage>
</organism>
<feature type="coiled-coil region" evidence="8">
    <location>
        <begin position="230"/>
        <end position="264"/>
    </location>
</feature>
<dbReference type="EMBL" id="AQQO01000033">
    <property type="protein sequence ID" value="EON89488.1"/>
    <property type="molecule type" value="Genomic_DNA"/>
</dbReference>
<dbReference type="PANTHER" id="PTHR30026:SF5">
    <property type="entry name" value="ABC-TYPE EFFLUX SYSTEM SECRETIN COMPONENT"/>
    <property type="match status" value="1"/>
</dbReference>
<dbReference type="STRING" id="703.SAMEA2665130_00322"/>
<feature type="signal peptide" evidence="9">
    <location>
        <begin position="1"/>
        <end position="28"/>
    </location>
</feature>
<evidence type="ECO:0000256" key="7">
    <source>
        <dbReference type="ARBA" id="ARBA00023237"/>
    </source>
</evidence>
<comment type="caution">
    <text evidence="10">The sequence shown here is derived from an EMBL/GenBank/DDBJ whole genome shotgun (WGS) entry which is preliminary data.</text>
</comment>
<comment type="subcellular location">
    <subcellularLocation>
        <location evidence="1">Cell outer membrane</location>
    </subcellularLocation>
</comment>
<feature type="chain" id="PRO_5004451453" evidence="9">
    <location>
        <begin position="29"/>
        <end position="476"/>
    </location>
</feature>
<sequence>MRLMHWKRKLSALSLAVSLLPVASEVAAAPLNFDQAWQTLQQVNDGLKAEMSAAERAQKMAQASDGLNLPKVDLNAQVTRLSDPLSMDLKEIQPFPSLVNNPQLQQAIAGLLQRHPDLIPVLDKLKGIPTETDLSNQTVKTAGVNALWVIYSGGRISAAQSAAYAQASEAQQQFALKRLQAFSDLARFYYGVTLAQNVYQTRTQVAQALAQHLMHAQKLEQHGQIAKVERLSAQVAYDRAKVEAENARRELEIAQLVLDELLHQNDVQPSSPLVTKLTLPSLSTLVRDALNANPAMSLLDAKDKQAQSLEKAERGRYLPNVAAFGNYNLYHDDSILGERAPDWMVGVGVSVPLVDNSGRNDLLAAAHMARKEVGYRRAELQRQLKVGVEQAYRELEQAKTEYDSLQSSQALAKENFLLRSKAFEQGLATSLDVVDARMTEAAIDTQRLAASYRMTNALAKLLTLTGQPDAFNRYQR</sequence>
<dbReference type="Proteomes" id="UP000014012">
    <property type="component" value="Unassembled WGS sequence"/>
</dbReference>
<dbReference type="SUPFAM" id="SSF56954">
    <property type="entry name" value="Outer membrane efflux proteins (OEP)"/>
    <property type="match status" value="1"/>
</dbReference>
<keyword evidence="8" id="KW-0175">Coiled coil</keyword>
<dbReference type="HOGENOM" id="CLU_012817_9_1_6"/>
<evidence type="ECO:0000313" key="10">
    <source>
        <dbReference type="EMBL" id="EON89488.1"/>
    </source>
</evidence>
<keyword evidence="5" id="KW-0812">Transmembrane</keyword>
<dbReference type="GO" id="GO:1990281">
    <property type="term" value="C:efflux pump complex"/>
    <property type="evidence" value="ECO:0007669"/>
    <property type="project" value="TreeGrafter"/>
</dbReference>
<keyword evidence="4" id="KW-1134">Transmembrane beta strand</keyword>
<dbReference type="PANTHER" id="PTHR30026">
    <property type="entry name" value="OUTER MEMBRANE PROTEIN TOLC"/>
    <property type="match status" value="1"/>
</dbReference>
<dbReference type="Gene3D" id="1.20.1600.10">
    <property type="entry name" value="Outer membrane efflux proteins (OEP)"/>
    <property type="match status" value="1"/>
</dbReference>
<reference evidence="10 11" key="1">
    <citation type="journal article" date="2013" name="Genome Announc.">
        <title>Genome Sequence of Plesiomonas shigelloides Strain 302-73 (Serotype O1).</title>
        <authorList>
            <person name="Pique N."/>
            <person name="Aquilini E."/>
            <person name="Alioto T."/>
            <person name="Minana-Galbis D."/>
            <person name="Tomas J.M."/>
        </authorList>
    </citation>
    <scope>NUCLEOTIDE SEQUENCE [LARGE SCALE GENOMIC DNA]</scope>
    <source>
        <strain evidence="10 11">302-73</strain>
    </source>
</reference>
<dbReference type="AlphaFoldDB" id="R8AT39"/>
<dbReference type="InterPro" id="IPR003423">
    <property type="entry name" value="OMP_efflux"/>
</dbReference>
<evidence type="ECO:0000256" key="6">
    <source>
        <dbReference type="ARBA" id="ARBA00023136"/>
    </source>
</evidence>
<evidence type="ECO:0000256" key="8">
    <source>
        <dbReference type="SAM" id="Coils"/>
    </source>
</evidence>
<proteinExistence type="inferred from homology"/>
<keyword evidence="9" id="KW-0732">Signal</keyword>
<evidence type="ECO:0000313" key="11">
    <source>
        <dbReference type="Proteomes" id="UP000014012"/>
    </source>
</evidence>
<dbReference type="GO" id="GO:0015562">
    <property type="term" value="F:efflux transmembrane transporter activity"/>
    <property type="evidence" value="ECO:0007669"/>
    <property type="project" value="InterPro"/>
</dbReference>
<evidence type="ECO:0000256" key="5">
    <source>
        <dbReference type="ARBA" id="ARBA00022692"/>
    </source>
</evidence>
<name>R8AT39_PLESH</name>
<evidence type="ECO:0000256" key="3">
    <source>
        <dbReference type="ARBA" id="ARBA00022448"/>
    </source>
</evidence>